<dbReference type="AlphaFoldDB" id="A0A2P2N5N7"/>
<organism evidence="1">
    <name type="scientific">Rhizophora mucronata</name>
    <name type="common">Asiatic mangrove</name>
    <dbReference type="NCBI Taxonomy" id="61149"/>
    <lineage>
        <taxon>Eukaryota</taxon>
        <taxon>Viridiplantae</taxon>
        <taxon>Streptophyta</taxon>
        <taxon>Embryophyta</taxon>
        <taxon>Tracheophyta</taxon>
        <taxon>Spermatophyta</taxon>
        <taxon>Magnoliopsida</taxon>
        <taxon>eudicotyledons</taxon>
        <taxon>Gunneridae</taxon>
        <taxon>Pentapetalae</taxon>
        <taxon>rosids</taxon>
        <taxon>fabids</taxon>
        <taxon>Malpighiales</taxon>
        <taxon>Rhizophoraceae</taxon>
        <taxon>Rhizophora</taxon>
    </lineage>
</organism>
<evidence type="ECO:0000313" key="1">
    <source>
        <dbReference type="EMBL" id="MBX37789.1"/>
    </source>
</evidence>
<proteinExistence type="predicted"/>
<name>A0A2P2N5N7_RHIMU</name>
<protein>
    <submittedName>
        <fullName evidence="1">Uncharacterized protein</fullName>
    </submittedName>
</protein>
<sequence length="52" mass="6346">MLSRKQLTELSFRFLTSWFYYMDAFSPLCSSIKSHLWVRRKTDDKEQRGQNL</sequence>
<reference evidence="1" key="1">
    <citation type="submission" date="2018-02" db="EMBL/GenBank/DDBJ databases">
        <title>Rhizophora mucronata_Transcriptome.</title>
        <authorList>
            <person name="Meera S.P."/>
            <person name="Sreeshan A."/>
            <person name="Augustine A."/>
        </authorList>
    </citation>
    <scope>NUCLEOTIDE SEQUENCE</scope>
    <source>
        <tissue evidence="1">Leaf</tissue>
    </source>
</reference>
<dbReference type="EMBL" id="GGEC01057305">
    <property type="protein sequence ID" value="MBX37789.1"/>
    <property type="molecule type" value="Transcribed_RNA"/>
</dbReference>
<accession>A0A2P2N5N7</accession>